<keyword evidence="9" id="KW-1185">Reference proteome</keyword>
<dbReference type="GO" id="GO:0005739">
    <property type="term" value="C:mitochondrion"/>
    <property type="evidence" value="ECO:0007669"/>
    <property type="project" value="TreeGrafter"/>
</dbReference>
<dbReference type="InterPro" id="IPR007248">
    <property type="entry name" value="Mpv17_PMP22"/>
</dbReference>
<dbReference type="OrthoDB" id="430207at2759"/>
<organism evidence="8 9">
    <name type="scientific">Paramuricea clavata</name>
    <name type="common">Red gorgonian</name>
    <name type="synonym">Violescent sea-whip</name>
    <dbReference type="NCBI Taxonomy" id="317549"/>
    <lineage>
        <taxon>Eukaryota</taxon>
        <taxon>Metazoa</taxon>
        <taxon>Cnidaria</taxon>
        <taxon>Anthozoa</taxon>
        <taxon>Octocorallia</taxon>
        <taxon>Malacalcyonacea</taxon>
        <taxon>Plexauridae</taxon>
        <taxon>Paramuricea</taxon>
    </lineage>
</organism>
<comment type="caution">
    <text evidence="8">The sequence shown here is derived from an EMBL/GenBank/DDBJ whole genome shotgun (WGS) entry which is preliminary data.</text>
</comment>
<gene>
    <name evidence="8" type="ORF">PACLA_8A006685</name>
</gene>
<dbReference type="GO" id="GO:0016020">
    <property type="term" value="C:membrane"/>
    <property type="evidence" value="ECO:0007669"/>
    <property type="project" value="UniProtKB-SubCell"/>
</dbReference>
<feature type="transmembrane region" description="Helical" evidence="7">
    <location>
        <begin position="148"/>
        <end position="166"/>
    </location>
</feature>
<keyword evidence="4 7" id="KW-1133">Transmembrane helix</keyword>
<feature type="transmembrane region" description="Helical" evidence="7">
    <location>
        <begin position="123"/>
        <end position="141"/>
    </location>
</feature>
<evidence type="ECO:0000256" key="2">
    <source>
        <dbReference type="ARBA" id="ARBA00006824"/>
    </source>
</evidence>
<reference evidence="8" key="1">
    <citation type="submission" date="2020-04" db="EMBL/GenBank/DDBJ databases">
        <authorList>
            <person name="Alioto T."/>
            <person name="Alioto T."/>
            <person name="Gomez Garrido J."/>
        </authorList>
    </citation>
    <scope>NUCLEOTIDE SEQUENCE</scope>
    <source>
        <strain evidence="8">A484AB</strain>
    </source>
</reference>
<sequence length="199" mass="23052">MRLYKLYSLLALYIGLLMGAGDIAAQHFVEHKTWDSHDIWRTIRLTSTGLFIIGPIFHVWYDMFLSKLFLQRTMKIALKKVVLDQGLFAPVFLVLFYCSLGMLELSPAKKTVARLKSEFLPNMAVNYSIWPAVQFVNFYFIQQPKYNILFVNVASIFWNSFLSWAAHKDVHAKFSHDSCHDTAHIVHDLLNDDSDMDVD</sequence>
<feature type="transmembrane region" description="Helical" evidence="7">
    <location>
        <begin position="49"/>
        <end position="70"/>
    </location>
</feature>
<evidence type="ECO:0000256" key="1">
    <source>
        <dbReference type="ARBA" id="ARBA00004141"/>
    </source>
</evidence>
<evidence type="ECO:0000256" key="7">
    <source>
        <dbReference type="RuleBase" id="RU363053"/>
    </source>
</evidence>
<evidence type="ECO:0000313" key="9">
    <source>
        <dbReference type="Proteomes" id="UP001152795"/>
    </source>
</evidence>
<protein>
    <recommendedName>
        <fullName evidence="6">Mitochondrial inner membrane protein Mpv17</fullName>
    </recommendedName>
</protein>
<dbReference type="Pfam" id="PF04117">
    <property type="entry name" value="Mpv17_PMP22"/>
    <property type="match status" value="1"/>
</dbReference>
<keyword evidence="5 7" id="KW-0472">Membrane</keyword>
<dbReference type="Proteomes" id="UP001152795">
    <property type="component" value="Unassembled WGS sequence"/>
</dbReference>
<evidence type="ECO:0000256" key="4">
    <source>
        <dbReference type="ARBA" id="ARBA00022989"/>
    </source>
</evidence>
<dbReference type="EMBL" id="CACRXK020007776">
    <property type="protein sequence ID" value="CAB4013149.1"/>
    <property type="molecule type" value="Genomic_DNA"/>
</dbReference>
<evidence type="ECO:0000256" key="3">
    <source>
        <dbReference type="ARBA" id="ARBA00022692"/>
    </source>
</evidence>
<evidence type="ECO:0000256" key="6">
    <source>
        <dbReference type="ARBA" id="ARBA00049743"/>
    </source>
</evidence>
<proteinExistence type="inferred from homology"/>
<dbReference type="AlphaFoldDB" id="A0A6S7I819"/>
<comment type="similarity">
    <text evidence="2 7">Belongs to the peroxisomal membrane protein PXMP2/4 family.</text>
</comment>
<dbReference type="PANTHER" id="PTHR11266">
    <property type="entry name" value="PEROXISOMAL MEMBRANE PROTEIN 2, PXMP2 MPV17"/>
    <property type="match status" value="1"/>
</dbReference>
<evidence type="ECO:0000256" key="5">
    <source>
        <dbReference type="ARBA" id="ARBA00023136"/>
    </source>
</evidence>
<evidence type="ECO:0000313" key="8">
    <source>
        <dbReference type="EMBL" id="CAB4013149.1"/>
    </source>
</evidence>
<keyword evidence="3 7" id="KW-0812">Transmembrane</keyword>
<comment type="subcellular location">
    <subcellularLocation>
        <location evidence="1">Membrane</location>
        <topology evidence="1">Multi-pass membrane protein</topology>
    </subcellularLocation>
</comment>
<accession>A0A6S7I819</accession>
<feature type="transmembrane region" description="Helical" evidence="7">
    <location>
        <begin position="82"/>
        <end position="103"/>
    </location>
</feature>
<dbReference type="PANTHER" id="PTHR11266:SF17">
    <property type="entry name" value="PROTEIN MPV17"/>
    <property type="match status" value="1"/>
</dbReference>
<name>A0A6S7I819_PARCT</name>